<keyword evidence="3" id="KW-1185">Reference proteome</keyword>
<evidence type="ECO:0000313" key="3">
    <source>
        <dbReference type="Proteomes" id="UP000241085"/>
    </source>
</evidence>
<dbReference type="EMBL" id="PZPL01000001">
    <property type="protein sequence ID" value="PTL74842.1"/>
    <property type="molecule type" value="Genomic_DNA"/>
</dbReference>
<organism evidence="2 3">
    <name type="scientific">Rathayibacter caricis DSM 15933</name>
    <dbReference type="NCBI Taxonomy" id="1328867"/>
    <lineage>
        <taxon>Bacteria</taxon>
        <taxon>Bacillati</taxon>
        <taxon>Actinomycetota</taxon>
        <taxon>Actinomycetes</taxon>
        <taxon>Micrococcales</taxon>
        <taxon>Microbacteriaceae</taxon>
        <taxon>Rathayibacter</taxon>
    </lineage>
</organism>
<dbReference type="PANTHER" id="PTHR21015">
    <property type="entry name" value="UDP-N-ACETYLGLUCOSAMINE--N-ACETYLMURAMYL-(PENTAPEPTIDE) PYROPHOSPHORYL-UNDECAPRENOL N-ACETYLGLUCOSAMINE TRANSFERASE 1"/>
    <property type="match status" value="1"/>
</dbReference>
<accession>A0A2T4UZ81</accession>
<keyword evidence="2" id="KW-0808">Transferase</keyword>
<reference evidence="2 3" key="1">
    <citation type="submission" date="2018-03" db="EMBL/GenBank/DDBJ databases">
        <title>Bacteriophage NCPPB3778 and a type I-E CRISPR drive the evolution of the US Biological Select Agent, Rathayibacter toxicus.</title>
        <authorList>
            <person name="Davis E.W.II."/>
            <person name="Tabima J.F."/>
            <person name="Weisberg A.J."/>
            <person name="Dantas Lopes L."/>
            <person name="Wiseman M.S."/>
            <person name="Wiseman M.S."/>
            <person name="Pupko T."/>
            <person name="Belcher M.S."/>
            <person name="Sechler A.J."/>
            <person name="Tancos M.A."/>
            <person name="Schroeder B.K."/>
            <person name="Murray T.D."/>
            <person name="Luster D.G."/>
            <person name="Schneider W.L."/>
            <person name="Rogers E."/>
            <person name="Andreote F.D."/>
            <person name="Grunwald N.J."/>
            <person name="Putnam M.L."/>
            <person name="Chang J.H."/>
        </authorList>
    </citation>
    <scope>NUCLEOTIDE SEQUENCE [LARGE SCALE GENOMIC DNA]</scope>
    <source>
        <strain evidence="2 3">DSM 15933</strain>
    </source>
</reference>
<proteinExistence type="predicted"/>
<gene>
    <name evidence="2" type="ORF">C1I63_16280</name>
</gene>
<dbReference type="Proteomes" id="UP000241085">
    <property type="component" value="Unassembled WGS sequence"/>
</dbReference>
<dbReference type="Pfam" id="PF04101">
    <property type="entry name" value="Glyco_tran_28_C"/>
    <property type="match status" value="1"/>
</dbReference>
<dbReference type="AlphaFoldDB" id="A0A2T4UZ81"/>
<name>A0A2T4UZ81_9MICO</name>
<comment type="caution">
    <text evidence="2">The sequence shown here is derived from an EMBL/GenBank/DDBJ whole genome shotgun (WGS) entry which is preliminary data.</text>
</comment>
<dbReference type="GO" id="GO:0016758">
    <property type="term" value="F:hexosyltransferase activity"/>
    <property type="evidence" value="ECO:0007669"/>
    <property type="project" value="InterPro"/>
</dbReference>
<evidence type="ECO:0000313" key="2">
    <source>
        <dbReference type="EMBL" id="PTL74842.1"/>
    </source>
</evidence>
<dbReference type="Gene3D" id="3.40.50.2000">
    <property type="entry name" value="Glycogen Phosphorylase B"/>
    <property type="match status" value="1"/>
</dbReference>
<evidence type="ECO:0000259" key="1">
    <source>
        <dbReference type="Pfam" id="PF04101"/>
    </source>
</evidence>
<protein>
    <submittedName>
        <fullName evidence="2">Glycosyl transferase family 28</fullName>
    </submittedName>
</protein>
<dbReference type="PANTHER" id="PTHR21015:SF28">
    <property type="entry name" value="SLL1722 PROTEIN"/>
    <property type="match status" value="1"/>
</dbReference>
<dbReference type="SUPFAM" id="SSF53756">
    <property type="entry name" value="UDP-Glycosyltransferase/glycogen phosphorylase"/>
    <property type="match status" value="1"/>
</dbReference>
<feature type="domain" description="Glycosyl transferase family 28 C-terminal" evidence="1">
    <location>
        <begin position="224"/>
        <end position="346"/>
    </location>
</feature>
<dbReference type="InterPro" id="IPR007235">
    <property type="entry name" value="Glyco_trans_28_C"/>
</dbReference>
<dbReference type="RefSeq" id="WP_107575918.1">
    <property type="nucleotide sequence ID" value="NZ_PZPL01000001.1"/>
</dbReference>
<sequence length="394" mass="40949">MVIRIALYSHDSVGLGHVRRNVALAHALNTALPELLGEQVTGLLVTGQSSATAFAAPDGWDWLALPGVTTGEQGYRSRHLDVELRTLTSLRGGVVRAGLAAFAPDMVIVDRHAFGVHGELEPALRAVRAANPAAVVVLGLRDVLDRRSATAAEWKAVGGAAAVRELYDAVWVYGDPSVHDLAATGEIPPGLHDLVAHTGFLANGRLGTGHSVVDEPFVLTTVGGGSDGRAIAEAAVGAEVPAGYRHVVVTGPQMPAEHRRAIRAAAGPATTVVRSVPDALALLRRASAVVSMGGYNTVCEVMSTTVPSLVVPRTHRRQEQRLRAEALAARGAVEVLDPADVTAERLGAWFAASVGTEVHRTGIDLDGLAAVGPLAARLVAAARGTAQEQADRAV</sequence>